<dbReference type="EMBL" id="BPVZ01000001">
    <property type="protein sequence ID" value="GKU86198.1"/>
    <property type="molecule type" value="Genomic_DNA"/>
</dbReference>
<dbReference type="PANTHER" id="PTHR31734">
    <property type="entry name" value="AUXIN-RESPONSIVE PROTEIN IAA17"/>
    <property type="match status" value="1"/>
</dbReference>
<keyword evidence="12" id="KW-1185">Reference proteome</keyword>
<dbReference type="AlphaFoldDB" id="A0AAV5HBM9"/>
<evidence type="ECO:0000256" key="9">
    <source>
        <dbReference type="SAM" id="MobiDB-lite"/>
    </source>
</evidence>
<feature type="compositionally biased region" description="Gly residues" evidence="9">
    <location>
        <begin position="1"/>
        <end position="13"/>
    </location>
</feature>
<evidence type="ECO:0000256" key="4">
    <source>
        <dbReference type="ARBA" id="ARBA00023015"/>
    </source>
</evidence>
<keyword evidence="5 8" id="KW-0804">Transcription</keyword>
<dbReference type="GO" id="GO:0005634">
    <property type="term" value="C:nucleus"/>
    <property type="evidence" value="ECO:0007669"/>
    <property type="project" value="UniProtKB-SubCell"/>
</dbReference>
<feature type="region of interest" description="Disordered" evidence="9">
    <location>
        <begin position="1"/>
        <end position="41"/>
    </location>
</feature>
<organism evidence="11 12">
    <name type="scientific">Rubroshorea leprosula</name>
    <dbReference type="NCBI Taxonomy" id="152421"/>
    <lineage>
        <taxon>Eukaryota</taxon>
        <taxon>Viridiplantae</taxon>
        <taxon>Streptophyta</taxon>
        <taxon>Embryophyta</taxon>
        <taxon>Tracheophyta</taxon>
        <taxon>Spermatophyta</taxon>
        <taxon>Magnoliopsida</taxon>
        <taxon>eudicotyledons</taxon>
        <taxon>Gunneridae</taxon>
        <taxon>Pentapetalae</taxon>
        <taxon>rosids</taxon>
        <taxon>malvids</taxon>
        <taxon>Malvales</taxon>
        <taxon>Dipterocarpaceae</taxon>
        <taxon>Rubroshorea</taxon>
    </lineage>
</organism>
<comment type="subunit">
    <text evidence="8">Homodimers and heterodimers.</text>
</comment>
<proteinExistence type="inferred from homology"/>
<comment type="function">
    <text evidence="8">Aux/IAA proteins are short-lived transcriptional factors that function as repressors of early auxin response genes at low auxin concentrations.</text>
</comment>
<evidence type="ECO:0000313" key="11">
    <source>
        <dbReference type="EMBL" id="GKU86198.1"/>
    </source>
</evidence>
<evidence type="ECO:0000259" key="10">
    <source>
        <dbReference type="PROSITE" id="PS51745"/>
    </source>
</evidence>
<keyword evidence="4 8" id="KW-0805">Transcription regulation</keyword>
<dbReference type="InterPro" id="IPR003311">
    <property type="entry name" value="AUX_IAA"/>
</dbReference>
<dbReference type="GO" id="GO:0006355">
    <property type="term" value="P:regulation of DNA-templated transcription"/>
    <property type="evidence" value="ECO:0007669"/>
    <property type="project" value="InterPro"/>
</dbReference>
<accession>A0AAV5HBM9</accession>
<dbReference type="InterPro" id="IPR053793">
    <property type="entry name" value="PB1-like"/>
</dbReference>
<dbReference type="PROSITE" id="PS51745">
    <property type="entry name" value="PB1"/>
    <property type="match status" value="1"/>
</dbReference>
<evidence type="ECO:0000256" key="1">
    <source>
        <dbReference type="ARBA" id="ARBA00004123"/>
    </source>
</evidence>
<dbReference type="InterPro" id="IPR033389">
    <property type="entry name" value="AUX/IAA_dom"/>
</dbReference>
<dbReference type="Gene3D" id="3.10.20.90">
    <property type="entry name" value="Phosphatidylinositol 3-kinase Catalytic Subunit, Chain A, domain 1"/>
    <property type="match status" value="1"/>
</dbReference>
<evidence type="ECO:0000256" key="3">
    <source>
        <dbReference type="ARBA" id="ARBA00022491"/>
    </source>
</evidence>
<protein>
    <recommendedName>
        <fullName evidence="8">Auxin-responsive protein</fullName>
    </recommendedName>
</protein>
<dbReference type="PANTHER" id="PTHR31734:SF253">
    <property type="entry name" value="AUXIN-RESPONSIVE PROTEIN"/>
    <property type="match status" value="1"/>
</dbReference>
<sequence length="309" mass="32761">MQGVGISGGGEGSASGSMSTVSREDNLVLSSEDSSCPDETELELGLGLSLCGGGGGGGGGGFRVKQASRGGQYARILTAKDFPSSSSSSSPSSSSSASSSLSRANVTAGVKRNADSVANSSSQVVGWPPIRAYRMNSMANQAKTIATERFNPTFDKNESKNAVAEKNNIGCYKDSGNAKRSSLFVKVNMDGTLIGRKVDLNSLGSYETLAKTLEAMFLRPTSSMDPRRTIVHENGIMTEATRPSKLLDGSAEFVLTYEDKEGDWMLVGDVPWGMFLSSVKRLRIMRKSEATGLAPRIERGNERSRSKPI</sequence>
<evidence type="ECO:0000256" key="2">
    <source>
        <dbReference type="ARBA" id="ARBA00006728"/>
    </source>
</evidence>
<evidence type="ECO:0000256" key="5">
    <source>
        <dbReference type="ARBA" id="ARBA00023163"/>
    </source>
</evidence>
<keyword evidence="6 8" id="KW-0539">Nucleus</keyword>
<dbReference type="FunFam" id="3.10.20.90:FF:000078">
    <property type="entry name" value="Auxin-responsive protein"/>
    <property type="match status" value="1"/>
</dbReference>
<dbReference type="GO" id="GO:0009734">
    <property type="term" value="P:auxin-activated signaling pathway"/>
    <property type="evidence" value="ECO:0007669"/>
    <property type="project" value="UniProtKB-UniRule"/>
</dbReference>
<evidence type="ECO:0000256" key="7">
    <source>
        <dbReference type="ARBA" id="ARBA00023294"/>
    </source>
</evidence>
<gene>
    <name evidence="11" type="ORF">SLEP1_g752</name>
</gene>
<evidence type="ECO:0000313" key="12">
    <source>
        <dbReference type="Proteomes" id="UP001054252"/>
    </source>
</evidence>
<keyword evidence="3 8" id="KW-0678">Repressor</keyword>
<reference evidence="11 12" key="1">
    <citation type="journal article" date="2021" name="Commun. Biol.">
        <title>The genome of Shorea leprosula (Dipterocarpaceae) highlights the ecological relevance of drought in aseasonal tropical rainforests.</title>
        <authorList>
            <person name="Ng K.K.S."/>
            <person name="Kobayashi M.J."/>
            <person name="Fawcett J.A."/>
            <person name="Hatakeyama M."/>
            <person name="Paape T."/>
            <person name="Ng C.H."/>
            <person name="Ang C.C."/>
            <person name="Tnah L.H."/>
            <person name="Lee C.T."/>
            <person name="Nishiyama T."/>
            <person name="Sese J."/>
            <person name="O'Brien M.J."/>
            <person name="Copetti D."/>
            <person name="Mohd Noor M.I."/>
            <person name="Ong R.C."/>
            <person name="Putra M."/>
            <person name="Sireger I.Z."/>
            <person name="Indrioko S."/>
            <person name="Kosugi Y."/>
            <person name="Izuno A."/>
            <person name="Isagi Y."/>
            <person name="Lee S.L."/>
            <person name="Shimizu K.K."/>
        </authorList>
    </citation>
    <scope>NUCLEOTIDE SEQUENCE [LARGE SCALE GENOMIC DNA]</scope>
    <source>
        <strain evidence="11">214</strain>
    </source>
</reference>
<evidence type="ECO:0000256" key="8">
    <source>
        <dbReference type="RuleBase" id="RU004549"/>
    </source>
</evidence>
<feature type="region of interest" description="Disordered" evidence="9">
    <location>
        <begin position="81"/>
        <end position="101"/>
    </location>
</feature>
<comment type="similarity">
    <text evidence="2 8">Belongs to the Aux/IAA family.</text>
</comment>
<comment type="subcellular location">
    <subcellularLocation>
        <location evidence="1 8">Nucleus</location>
    </subcellularLocation>
</comment>
<feature type="compositionally biased region" description="Low complexity" evidence="9">
    <location>
        <begin position="84"/>
        <end position="101"/>
    </location>
</feature>
<dbReference type="SUPFAM" id="SSF54277">
    <property type="entry name" value="CAD &amp; PB1 domains"/>
    <property type="match status" value="1"/>
</dbReference>
<keyword evidence="7 8" id="KW-0927">Auxin signaling pathway</keyword>
<comment type="caution">
    <text evidence="11">The sequence shown here is derived from an EMBL/GenBank/DDBJ whole genome shotgun (WGS) entry which is preliminary data.</text>
</comment>
<dbReference type="Pfam" id="PF02309">
    <property type="entry name" value="AUX_IAA"/>
    <property type="match status" value="1"/>
</dbReference>
<dbReference type="Proteomes" id="UP001054252">
    <property type="component" value="Unassembled WGS sequence"/>
</dbReference>
<evidence type="ECO:0000256" key="6">
    <source>
        <dbReference type="ARBA" id="ARBA00023242"/>
    </source>
</evidence>
<feature type="domain" description="PB1" evidence="10">
    <location>
        <begin position="182"/>
        <end position="289"/>
    </location>
</feature>
<name>A0AAV5HBM9_9ROSI</name>